<keyword evidence="5" id="KW-0547">Nucleotide-binding</keyword>
<dbReference type="InterPro" id="IPR007197">
    <property type="entry name" value="rSAM"/>
</dbReference>
<protein>
    <submittedName>
        <fullName evidence="12">Radical SAM protein</fullName>
    </submittedName>
</protein>
<evidence type="ECO:0000256" key="7">
    <source>
        <dbReference type="ARBA" id="ARBA00023014"/>
    </source>
</evidence>
<dbReference type="SMART" id="SM00729">
    <property type="entry name" value="Elp3"/>
    <property type="match status" value="1"/>
</dbReference>
<dbReference type="GO" id="GO:0061799">
    <property type="term" value="F:cyclic pyranopterin monophosphate synthase activity"/>
    <property type="evidence" value="ECO:0007669"/>
    <property type="project" value="TreeGrafter"/>
</dbReference>
<proteinExistence type="predicted"/>
<gene>
    <name evidence="12" type="ORF">ND810_12045</name>
</gene>
<organism evidence="12 13">
    <name type="scientific">Leptospira levettii</name>
    <dbReference type="NCBI Taxonomy" id="2023178"/>
    <lineage>
        <taxon>Bacteria</taxon>
        <taxon>Pseudomonadati</taxon>
        <taxon>Spirochaetota</taxon>
        <taxon>Spirochaetia</taxon>
        <taxon>Leptospirales</taxon>
        <taxon>Leptospiraceae</taxon>
        <taxon>Leptospira</taxon>
    </lineage>
</organism>
<evidence type="ECO:0000256" key="10">
    <source>
        <dbReference type="ARBA" id="ARBA00023239"/>
    </source>
</evidence>
<dbReference type="PROSITE" id="PS51918">
    <property type="entry name" value="RADICAL_SAM"/>
    <property type="match status" value="1"/>
</dbReference>
<dbReference type="InterPro" id="IPR006638">
    <property type="entry name" value="Elp3/MiaA/NifB-like_rSAM"/>
</dbReference>
<keyword evidence="4" id="KW-0479">Metal-binding</keyword>
<evidence type="ECO:0000313" key="13">
    <source>
        <dbReference type="Proteomes" id="UP001209694"/>
    </source>
</evidence>
<dbReference type="GO" id="GO:0006777">
    <property type="term" value="P:Mo-molybdopterin cofactor biosynthetic process"/>
    <property type="evidence" value="ECO:0007669"/>
    <property type="project" value="UniProtKB-KW"/>
</dbReference>
<dbReference type="Gene3D" id="3.20.20.70">
    <property type="entry name" value="Aldolase class I"/>
    <property type="match status" value="1"/>
</dbReference>
<feature type="domain" description="Radical SAM core" evidence="11">
    <location>
        <begin position="3"/>
        <end position="224"/>
    </location>
</feature>
<dbReference type="InterPro" id="IPR010505">
    <property type="entry name" value="MoaA_twitch"/>
</dbReference>
<evidence type="ECO:0000259" key="11">
    <source>
        <dbReference type="PROSITE" id="PS51918"/>
    </source>
</evidence>
<keyword evidence="8" id="KW-0342">GTP-binding</keyword>
<keyword evidence="2" id="KW-0004">4Fe-4S</keyword>
<dbReference type="PANTHER" id="PTHR22960">
    <property type="entry name" value="MOLYBDOPTERIN COFACTOR SYNTHESIS PROTEIN A"/>
    <property type="match status" value="1"/>
</dbReference>
<evidence type="ECO:0000256" key="6">
    <source>
        <dbReference type="ARBA" id="ARBA00023004"/>
    </source>
</evidence>
<dbReference type="SUPFAM" id="SSF102114">
    <property type="entry name" value="Radical SAM enzymes"/>
    <property type="match status" value="1"/>
</dbReference>
<reference evidence="12" key="1">
    <citation type="submission" date="2022-06" db="EMBL/GenBank/DDBJ databases">
        <title>Leptospira isolates from biofilms formed at urban environments.</title>
        <authorList>
            <person name="Ribeiro P.S."/>
            <person name="Sousa T."/>
            <person name="Carvalho N."/>
            <person name="Aburjaile F."/>
            <person name="Neves F."/>
            <person name="Oliveira D."/>
            <person name="Blanco L."/>
            <person name="Lima J."/>
            <person name="Costa F."/>
            <person name="Brenig B."/>
            <person name="Soares S."/>
            <person name="Ramos R."/>
            <person name="Goes-Neto A."/>
            <person name="Matiuzzi M."/>
            <person name="Azevedo V."/>
            <person name="Ristow P."/>
        </authorList>
    </citation>
    <scope>NUCLEOTIDE SEQUENCE</scope>
    <source>
        <strain evidence="12">VSF7</strain>
    </source>
</reference>
<evidence type="ECO:0000256" key="1">
    <source>
        <dbReference type="ARBA" id="ARBA00001966"/>
    </source>
</evidence>
<evidence type="ECO:0000256" key="4">
    <source>
        <dbReference type="ARBA" id="ARBA00022723"/>
    </source>
</evidence>
<dbReference type="RefSeq" id="WP_135661897.1">
    <property type="nucleotide sequence ID" value="NZ_JAIZBN010000003.1"/>
</dbReference>
<dbReference type="Pfam" id="PF04055">
    <property type="entry name" value="Radical_SAM"/>
    <property type="match status" value="1"/>
</dbReference>
<dbReference type="EMBL" id="JAMQQD010000004">
    <property type="protein sequence ID" value="MCW7515890.1"/>
    <property type="molecule type" value="Genomic_DNA"/>
</dbReference>
<keyword evidence="6" id="KW-0408">Iron</keyword>
<keyword evidence="3" id="KW-0949">S-adenosyl-L-methionine</keyword>
<dbReference type="GO" id="GO:0005525">
    <property type="term" value="F:GTP binding"/>
    <property type="evidence" value="ECO:0007669"/>
    <property type="project" value="UniProtKB-KW"/>
</dbReference>
<evidence type="ECO:0000256" key="3">
    <source>
        <dbReference type="ARBA" id="ARBA00022691"/>
    </source>
</evidence>
<dbReference type="InterPro" id="IPR050105">
    <property type="entry name" value="MoCo_biosynth_MoaA/MoaC"/>
</dbReference>
<dbReference type="GO" id="GO:0061798">
    <property type="term" value="F:GTP 3',8'-cyclase activity"/>
    <property type="evidence" value="ECO:0007669"/>
    <property type="project" value="TreeGrafter"/>
</dbReference>
<evidence type="ECO:0000256" key="5">
    <source>
        <dbReference type="ARBA" id="ARBA00022741"/>
    </source>
</evidence>
<dbReference type="PANTHER" id="PTHR22960:SF0">
    <property type="entry name" value="MOLYBDENUM COFACTOR BIOSYNTHESIS PROTEIN 1"/>
    <property type="match status" value="1"/>
</dbReference>
<dbReference type="SFLD" id="SFLDG01067">
    <property type="entry name" value="SPASM/twitch_domain_containing"/>
    <property type="match status" value="1"/>
</dbReference>
<dbReference type="SFLD" id="SFLDG01386">
    <property type="entry name" value="main_SPASM_domain-containing"/>
    <property type="match status" value="1"/>
</dbReference>
<dbReference type="CDD" id="cd01335">
    <property type="entry name" value="Radical_SAM"/>
    <property type="match status" value="1"/>
</dbReference>
<dbReference type="AlphaFoldDB" id="A0AAW5VC80"/>
<dbReference type="Pfam" id="PF06463">
    <property type="entry name" value="Mob_synth_C"/>
    <property type="match status" value="1"/>
</dbReference>
<dbReference type="InterPro" id="IPR058240">
    <property type="entry name" value="rSAM_sf"/>
</dbReference>
<dbReference type="GO" id="GO:0051539">
    <property type="term" value="F:4 iron, 4 sulfur cluster binding"/>
    <property type="evidence" value="ECO:0007669"/>
    <property type="project" value="UniProtKB-KW"/>
</dbReference>
<keyword evidence="7" id="KW-0411">Iron-sulfur</keyword>
<comment type="caution">
    <text evidence="12">The sequence shown here is derived from an EMBL/GenBank/DDBJ whole genome shotgun (WGS) entry which is preliminary data.</text>
</comment>
<evidence type="ECO:0000256" key="9">
    <source>
        <dbReference type="ARBA" id="ARBA00023150"/>
    </source>
</evidence>
<keyword evidence="10" id="KW-0456">Lyase</keyword>
<evidence type="ECO:0000256" key="8">
    <source>
        <dbReference type="ARBA" id="ARBA00023134"/>
    </source>
</evidence>
<evidence type="ECO:0000313" key="12">
    <source>
        <dbReference type="EMBL" id="MCW7515890.1"/>
    </source>
</evidence>
<comment type="cofactor">
    <cofactor evidence="1">
        <name>[4Fe-4S] cluster</name>
        <dbReference type="ChEBI" id="CHEBI:49883"/>
    </cofactor>
</comment>
<dbReference type="InterPro" id="IPR013785">
    <property type="entry name" value="Aldolase_TIM"/>
</dbReference>
<dbReference type="GO" id="GO:0046872">
    <property type="term" value="F:metal ion binding"/>
    <property type="evidence" value="ECO:0007669"/>
    <property type="project" value="UniProtKB-KW"/>
</dbReference>
<dbReference type="SFLD" id="SFLDG01383">
    <property type="entry name" value="cyclic_pyranopterin_phosphate"/>
    <property type="match status" value="1"/>
</dbReference>
<dbReference type="Proteomes" id="UP001209694">
    <property type="component" value="Unassembled WGS sequence"/>
</dbReference>
<dbReference type="SFLD" id="SFLDS00029">
    <property type="entry name" value="Radical_SAM"/>
    <property type="match status" value="1"/>
</dbReference>
<evidence type="ECO:0000256" key="2">
    <source>
        <dbReference type="ARBA" id="ARBA00022485"/>
    </source>
</evidence>
<keyword evidence="9" id="KW-0501">Molybdenum cofactor biosynthesis</keyword>
<sequence>MSLDTRKFEVLRISILSLCNFACVYCAPKEKENHSPKKTYNQYLTPELLNTNLTRLLPHINIKEVHLTGGEPTLHKDLIQLIQIVKQHSIEQIALTSNGNFDKALLEKMKSAGLTRMNFSLDSISQKGFETLSDRKNPVFQILDQIETAQKIGFDIKINSTILRGFNESEILDLLEWAGKRSIPIRFLEFMKMGPLHKEHPLYFYSAEEIRNQIKTRYQIKNYPTPQDSTAQYFVTGEGYIFGMIANHTEPFCEGCNRLRMDSQGRIYGCLSDETSFELPDSSDEIQNTLNQAMLTKKTKFIGSELSMKYIGG</sequence>
<accession>A0AAW5VC80</accession>
<dbReference type="InterPro" id="IPR040064">
    <property type="entry name" value="MoaA-like"/>
</dbReference>
<name>A0AAW5VC80_9LEPT</name>